<evidence type="ECO:0000313" key="4">
    <source>
        <dbReference type="EMBL" id="ACU72519.1"/>
    </source>
</evidence>
<dbReference type="EMBL" id="CP001700">
    <property type="protein sequence ID" value="ACU72519.1"/>
    <property type="molecule type" value="Genomic_DNA"/>
</dbReference>
<protein>
    <submittedName>
        <fullName evidence="4">Transcriptional regulator, LuxR family</fullName>
    </submittedName>
</protein>
<evidence type="ECO:0000256" key="2">
    <source>
        <dbReference type="ARBA" id="ARBA00022840"/>
    </source>
</evidence>
<dbReference type="Gene3D" id="1.25.40.10">
    <property type="entry name" value="Tetratricopeptide repeat domain"/>
    <property type="match status" value="1"/>
</dbReference>
<reference evidence="4 5" key="1">
    <citation type="journal article" date="2009" name="Stand. Genomic Sci.">
        <title>Complete genome sequence of Catenulispora acidiphila type strain (ID 139908).</title>
        <authorList>
            <person name="Copeland A."/>
            <person name="Lapidus A."/>
            <person name="Glavina Del Rio T."/>
            <person name="Nolan M."/>
            <person name="Lucas S."/>
            <person name="Chen F."/>
            <person name="Tice H."/>
            <person name="Cheng J.F."/>
            <person name="Bruce D."/>
            <person name="Goodwin L."/>
            <person name="Pitluck S."/>
            <person name="Mikhailova N."/>
            <person name="Pati A."/>
            <person name="Ivanova N."/>
            <person name="Mavromatis K."/>
            <person name="Chen A."/>
            <person name="Palaniappan K."/>
            <person name="Chain P."/>
            <person name="Land M."/>
            <person name="Hauser L."/>
            <person name="Chang Y.J."/>
            <person name="Jeffries C.D."/>
            <person name="Chertkov O."/>
            <person name="Brettin T."/>
            <person name="Detter J.C."/>
            <person name="Han C."/>
            <person name="Ali Z."/>
            <person name="Tindall B.J."/>
            <person name="Goker M."/>
            <person name="Bristow J."/>
            <person name="Eisen J.A."/>
            <person name="Markowitz V."/>
            <person name="Hugenholtz P."/>
            <person name="Kyrpides N.C."/>
            <person name="Klenk H.P."/>
        </authorList>
    </citation>
    <scope>NUCLEOTIDE SEQUENCE [LARGE SCALE GENOMIC DNA]</scope>
    <source>
        <strain evidence="5">DSM 44928 / JCM 14897 / NBRC 102108 / NRRL B-24433 / ID139908</strain>
    </source>
</reference>
<keyword evidence="5" id="KW-1185">Reference proteome</keyword>
<accession>C7QAM0</accession>
<feature type="domain" description="HTH luxR-type" evidence="3">
    <location>
        <begin position="861"/>
        <end position="923"/>
    </location>
</feature>
<dbReference type="InterPro" id="IPR000792">
    <property type="entry name" value="Tscrpt_reg_LuxR_C"/>
</dbReference>
<sequence length="923" mass="97875">MAEYFPAGIRSRRVPLIGRGDEQRALTELVADVRDGMSSALVLVGEAGIGKTRLLDHVAEVASDLHIVRVAGVETEARLGFAALHSLLRPFLGGLGELPTPQREALASAFGMLAGPPADRHLVGMAALALLAGGASVRPVLCLIDDAHWLDRESRDALAFVGRRLGADAIGFVVADREPVPGAFEGLTVMPVGGLSDTDAHELLGLNVAGRLDPAVAARIVADTGGNPLALLESIGALSLACLAGTAPLLGPLPVGSSLENYFGQLIQGLPDDTRTFLVLLSATPPEDALLLWRAAGELGIAAEAVDAAMSAGIIARGRLVEFRHPLIRSAVYRGADAAERRRVHAALAAASDPVHSRERRAWHRAEATIGLDDEVADELDSASELARARGGYAERAALLAKAAQLSVGDRVLRFVEAARAHLLLGDPAAAQSLLQQAEPVLAGADPVLRARALHAKATTEIYFERIGGVLTRLLTAADTVADADPALSRSILMEGLLGALCGDLDPVALQQFGASVLTSPAIRSVQPTSADLLLRGFALRVDGDYPQAAPVLRAALAAMSRDSEVIEHAVRPATLALYAADEVWDDRGGNEAALLVEAHERRVGALGALRSTLVVRSTWELRAGRFAAAMACLDESEDLATVVGLPSPGQLLRVELLAWSGQEAKTRAVADALIGDLATRHANSGLADWARNCLAVLDISLGRYAEAVANARVAFDTDNAGAVSRVLPDLVEAAVRCGDEQTAKDALRRLEQRALPAGTPWALGLLARSRALLADDDHAEALFAESVALLGSTRVRTELARTHLLHGEWLRRRRRRADARTELRTAYEMFDQMGAAGFAERARVELQATGEHARKRAGQTGQSAHDLTPQERRIAGLAAAGATNAEIATRLFITQSTVEYHVNKVFRKLDITSRRQLRSVLQ</sequence>
<dbReference type="InterPro" id="IPR041664">
    <property type="entry name" value="AAA_16"/>
</dbReference>
<dbReference type="PANTHER" id="PTHR16305:SF35">
    <property type="entry name" value="TRANSCRIPTIONAL ACTIVATOR DOMAIN"/>
    <property type="match status" value="1"/>
</dbReference>
<dbReference type="GO" id="GO:0004016">
    <property type="term" value="F:adenylate cyclase activity"/>
    <property type="evidence" value="ECO:0007669"/>
    <property type="project" value="TreeGrafter"/>
</dbReference>
<proteinExistence type="predicted"/>
<organism evidence="4 5">
    <name type="scientific">Catenulispora acidiphila (strain DSM 44928 / JCM 14897 / NBRC 102108 / NRRL B-24433 / ID139908)</name>
    <dbReference type="NCBI Taxonomy" id="479433"/>
    <lineage>
        <taxon>Bacteria</taxon>
        <taxon>Bacillati</taxon>
        <taxon>Actinomycetota</taxon>
        <taxon>Actinomycetes</taxon>
        <taxon>Catenulisporales</taxon>
        <taxon>Catenulisporaceae</taxon>
        <taxon>Catenulispora</taxon>
    </lineage>
</organism>
<dbReference type="STRING" id="479433.Caci_3616"/>
<dbReference type="HOGENOM" id="CLU_006850_4_1_11"/>
<dbReference type="RefSeq" id="WP_015792248.1">
    <property type="nucleotide sequence ID" value="NC_013131.1"/>
</dbReference>
<dbReference type="InterPro" id="IPR027417">
    <property type="entry name" value="P-loop_NTPase"/>
</dbReference>
<dbReference type="InterPro" id="IPR036388">
    <property type="entry name" value="WH-like_DNA-bd_sf"/>
</dbReference>
<dbReference type="GO" id="GO:0005524">
    <property type="term" value="F:ATP binding"/>
    <property type="evidence" value="ECO:0007669"/>
    <property type="project" value="UniProtKB-KW"/>
</dbReference>
<dbReference type="GO" id="GO:0006355">
    <property type="term" value="P:regulation of DNA-templated transcription"/>
    <property type="evidence" value="ECO:0007669"/>
    <property type="project" value="InterPro"/>
</dbReference>
<dbReference type="OrthoDB" id="7053960at2"/>
<dbReference type="eggNOG" id="COG2197">
    <property type="taxonomic scope" value="Bacteria"/>
</dbReference>
<dbReference type="GO" id="GO:0005737">
    <property type="term" value="C:cytoplasm"/>
    <property type="evidence" value="ECO:0007669"/>
    <property type="project" value="TreeGrafter"/>
</dbReference>
<dbReference type="GO" id="GO:0003677">
    <property type="term" value="F:DNA binding"/>
    <property type="evidence" value="ECO:0007669"/>
    <property type="project" value="InterPro"/>
</dbReference>
<dbReference type="InParanoid" id="C7QAM0"/>
<dbReference type="AlphaFoldDB" id="C7QAM0"/>
<dbReference type="PROSITE" id="PS50043">
    <property type="entry name" value="HTH_LUXR_2"/>
    <property type="match status" value="1"/>
</dbReference>
<dbReference type="SUPFAM" id="SSF52540">
    <property type="entry name" value="P-loop containing nucleoside triphosphate hydrolases"/>
    <property type="match status" value="1"/>
</dbReference>
<dbReference type="PRINTS" id="PR00038">
    <property type="entry name" value="HTHLUXR"/>
</dbReference>
<dbReference type="SUPFAM" id="SSF46894">
    <property type="entry name" value="C-terminal effector domain of the bipartite response regulators"/>
    <property type="match status" value="1"/>
</dbReference>
<evidence type="ECO:0000259" key="3">
    <source>
        <dbReference type="PROSITE" id="PS50043"/>
    </source>
</evidence>
<dbReference type="InterPro" id="IPR011990">
    <property type="entry name" value="TPR-like_helical_dom_sf"/>
</dbReference>
<dbReference type="Pfam" id="PF00196">
    <property type="entry name" value="GerE"/>
    <property type="match status" value="1"/>
</dbReference>
<evidence type="ECO:0000313" key="5">
    <source>
        <dbReference type="Proteomes" id="UP000000851"/>
    </source>
</evidence>
<dbReference type="SMART" id="SM00421">
    <property type="entry name" value="HTH_LUXR"/>
    <property type="match status" value="1"/>
</dbReference>
<dbReference type="KEGG" id="cai:Caci_3616"/>
<dbReference type="InterPro" id="IPR016032">
    <property type="entry name" value="Sig_transdc_resp-reg_C-effctor"/>
</dbReference>
<gene>
    <name evidence="4" type="ordered locus">Caci_3616</name>
</gene>
<evidence type="ECO:0000256" key="1">
    <source>
        <dbReference type="ARBA" id="ARBA00022741"/>
    </source>
</evidence>
<dbReference type="Proteomes" id="UP000000851">
    <property type="component" value="Chromosome"/>
</dbReference>
<dbReference type="Pfam" id="PF13191">
    <property type="entry name" value="AAA_16"/>
    <property type="match status" value="1"/>
</dbReference>
<keyword evidence="1" id="KW-0547">Nucleotide-binding</keyword>
<dbReference type="Gene3D" id="1.10.10.10">
    <property type="entry name" value="Winged helix-like DNA-binding domain superfamily/Winged helix DNA-binding domain"/>
    <property type="match status" value="1"/>
</dbReference>
<dbReference type="CDD" id="cd06170">
    <property type="entry name" value="LuxR_C_like"/>
    <property type="match status" value="1"/>
</dbReference>
<name>C7QAM0_CATAD</name>
<keyword evidence="2" id="KW-0067">ATP-binding</keyword>
<dbReference type="PANTHER" id="PTHR16305">
    <property type="entry name" value="TESTICULAR SOLUBLE ADENYLYL CYCLASE"/>
    <property type="match status" value="1"/>
</dbReference>